<evidence type="ECO:0000313" key="2">
    <source>
        <dbReference type="Proteomes" id="UP000051677"/>
    </source>
</evidence>
<sequence>MPMTPLPLVLSDGGRAAAGLVPAVTNKDCVTRAIAIGDRRPYTEVHQMVTQAGRDMQLPDAAENGVNLNVAAKLLHDLGWRPVPEVRNASLTQEDLETALRKHPVLIVETLAGHLTAVVNGAVHDLQGMSTATDPAHARTDQLAAVYAPPDDGRARVPHVDE</sequence>
<dbReference type="Proteomes" id="UP000051677">
    <property type="component" value="Unassembled WGS sequence"/>
</dbReference>
<accession>A0A0Q2M8T0</accession>
<reference evidence="1 2" key="1">
    <citation type="submission" date="2015-10" db="EMBL/GenBank/DDBJ databases">
        <title>Mycobacterium gordonae draft genome assembly.</title>
        <authorList>
            <person name="Ustinova V."/>
            <person name="Smirnova T."/>
            <person name="Blagodatskikh K."/>
            <person name="Varlamov D."/>
            <person name="Larionova E."/>
            <person name="Chernousova L."/>
        </authorList>
    </citation>
    <scope>NUCLEOTIDE SEQUENCE [LARGE SCALE GENOMIC DNA]</scope>
    <source>
        <strain evidence="1 2">CTRI 14-8773</strain>
    </source>
</reference>
<evidence type="ECO:0000313" key="1">
    <source>
        <dbReference type="EMBL" id="KQH76271.1"/>
    </source>
</evidence>
<comment type="caution">
    <text evidence="1">The sequence shown here is derived from an EMBL/GenBank/DDBJ whole genome shotgun (WGS) entry which is preliminary data.</text>
</comment>
<dbReference type="EMBL" id="LKTM01000354">
    <property type="protein sequence ID" value="KQH76271.1"/>
    <property type="molecule type" value="Genomic_DNA"/>
</dbReference>
<gene>
    <name evidence="1" type="ORF">AO501_29005</name>
</gene>
<name>A0A0Q2M8T0_MYCGO</name>
<protein>
    <submittedName>
        <fullName evidence="1">Uncharacterized protein</fullName>
    </submittedName>
</protein>
<proteinExistence type="predicted"/>
<dbReference type="AlphaFoldDB" id="A0A0Q2M8T0"/>
<organism evidence="1 2">
    <name type="scientific">Mycobacterium gordonae</name>
    <dbReference type="NCBI Taxonomy" id="1778"/>
    <lineage>
        <taxon>Bacteria</taxon>
        <taxon>Bacillati</taxon>
        <taxon>Actinomycetota</taxon>
        <taxon>Actinomycetes</taxon>
        <taxon>Mycobacteriales</taxon>
        <taxon>Mycobacteriaceae</taxon>
        <taxon>Mycobacterium</taxon>
    </lineage>
</organism>